<keyword evidence="2" id="KW-1133">Transmembrane helix</keyword>
<keyword evidence="4" id="KW-1185">Reference proteome</keyword>
<protein>
    <recommendedName>
        <fullName evidence="5">Molecular chaperone DnaJ</fullName>
    </recommendedName>
</protein>
<accession>A0A1E3WAR2</accession>
<dbReference type="Proteomes" id="UP000095042">
    <property type="component" value="Unassembled WGS sequence"/>
</dbReference>
<evidence type="ECO:0008006" key="5">
    <source>
        <dbReference type="Google" id="ProtNLM"/>
    </source>
</evidence>
<evidence type="ECO:0000313" key="4">
    <source>
        <dbReference type="Proteomes" id="UP000095042"/>
    </source>
</evidence>
<feature type="region of interest" description="Disordered" evidence="1">
    <location>
        <begin position="171"/>
        <end position="208"/>
    </location>
</feature>
<sequence>MVYFLAGCALLLVILFGARLLSGANPRKLALGMRKAGGVALFAVAGFLALRGALPIAIPIAAFALTLVGGRGAGGLGGGFGSAQKSQGQTSHVETERLEMELDHDSGYMDGKVRAGRFSGRALSSLSDREAIELYNDFAADRLKEASLMEAYLDWRVAGWREQAEDAAEARAGRARSRGGRMSADEARAVLEVGPDASEEDIRQAHRR</sequence>
<feature type="transmembrane region" description="Helical" evidence="2">
    <location>
        <begin position="39"/>
        <end position="68"/>
    </location>
</feature>
<dbReference type="RefSeq" id="WP_083238219.1">
    <property type="nucleotide sequence ID" value="NZ_LPWD01000222.1"/>
</dbReference>
<keyword evidence="2" id="KW-0812">Transmembrane</keyword>
<dbReference type="OrthoDB" id="9811070at2"/>
<dbReference type="EMBL" id="LPWD01000222">
    <property type="protein sequence ID" value="ODS02810.1"/>
    <property type="molecule type" value="Genomic_DNA"/>
</dbReference>
<proteinExistence type="predicted"/>
<evidence type="ECO:0000313" key="3">
    <source>
        <dbReference type="EMBL" id="ODS02810.1"/>
    </source>
</evidence>
<dbReference type="AlphaFoldDB" id="A0A1E3WAR2"/>
<evidence type="ECO:0000256" key="1">
    <source>
        <dbReference type="SAM" id="MobiDB-lite"/>
    </source>
</evidence>
<name>A0A1E3WAR2_9HYPH</name>
<gene>
    <name evidence="3" type="ORF">AUC71_13260</name>
</gene>
<comment type="caution">
    <text evidence="3">The sequence shown here is derived from an EMBL/GenBank/DDBJ whole genome shotgun (WGS) entry which is preliminary data.</text>
</comment>
<keyword evidence="2" id="KW-0472">Membrane</keyword>
<organism evidence="3 4">
    <name type="scientific">Methyloceanibacter marginalis</name>
    <dbReference type="NCBI Taxonomy" id="1774971"/>
    <lineage>
        <taxon>Bacteria</taxon>
        <taxon>Pseudomonadati</taxon>
        <taxon>Pseudomonadota</taxon>
        <taxon>Alphaproteobacteria</taxon>
        <taxon>Hyphomicrobiales</taxon>
        <taxon>Hyphomicrobiaceae</taxon>
        <taxon>Methyloceanibacter</taxon>
    </lineage>
</organism>
<reference evidence="3 4" key="1">
    <citation type="journal article" date="2016" name="Environ. Microbiol.">
        <title>New Methyloceanibacter diversity from North Sea sediments includes methanotroph containing solely the soluble methane monooxygenase.</title>
        <authorList>
            <person name="Vekeman B."/>
            <person name="Kerckhof F.M."/>
            <person name="Cremers G."/>
            <person name="de Vos P."/>
            <person name="Vandamme P."/>
            <person name="Boon N."/>
            <person name="Op den Camp H.J."/>
            <person name="Heylen K."/>
        </authorList>
    </citation>
    <scope>NUCLEOTIDE SEQUENCE [LARGE SCALE GENOMIC DNA]</scope>
    <source>
        <strain evidence="3 4">R-67177</strain>
    </source>
</reference>
<evidence type="ECO:0000256" key="2">
    <source>
        <dbReference type="SAM" id="Phobius"/>
    </source>
</evidence>